<dbReference type="AlphaFoldDB" id="A0A8R1EAL0"/>
<dbReference type="InterPro" id="IPR042312">
    <property type="entry name" value="F26C11.3-like"/>
</dbReference>
<dbReference type="PANTHER" id="PTHR40289:SF1">
    <property type="entry name" value="SUSHI DOMAIN-CONTAINING PROTEIN"/>
    <property type="match status" value="1"/>
</dbReference>
<reference evidence="2" key="2">
    <citation type="submission" date="2022-06" db="UniProtKB">
        <authorList>
            <consortium name="EnsemblMetazoa"/>
        </authorList>
    </citation>
    <scope>IDENTIFICATION</scope>
    <source>
        <strain evidence="2">DF5081</strain>
    </source>
</reference>
<organism evidence="2 3">
    <name type="scientific">Caenorhabditis japonica</name>
    <dbReference type="NCBI Taxonomy" id="281687"/>
    <lineage>
        <taxon>Eukaryota</taxon>
        <taxon>Metazoa</taxon>
        <taxon>Ecdysozoa</taxon>
        <taxon>Nematoda</taxon>
        <taxon>Chromadorea</taxon>
        <taxon>Rhabditida</taxon>
        <taxon>Rhabditina</taxon>
        <taxon>Rhabditomorpha</taxon>
        <taxon>Rhabditoidea</taxon>
        <taxon>Rhabditidae</taxon>
        <taxon>Peloderinae</taxon>
        <taxon>Caenorhabditis</taxon>
    </lineage>
</organism>
<evidence type="ECO:0000313" key="2">
    <source>
        <dbReference type="EnsemblMetazoa" id="CJA27917.1"/>
    </source>
</evidence>
<evidence type="ECO:0000313" key="3">
    <source>
        <dbReference type="Proteomes" id="UP000005237"/>
    </source>
</evidence>
<feature type="chain" id="PRO_5035902409" evidence="1">
    <location>
        <begin position="22"/>
        <end position="133"/>
    </location>
</feature>
<dbReference type="EnsemblMetazoa" id="CJA27917.1">
    <property type="protein sequence ID" value="CJA27917.1"/>
    <property type="gene ID" value="WBGene00183490"/>
</dbReference>
<proteinExistence type="predicted"/>
<sequence>MKPSTVFTVLLLSLSLHSTVSQDNQDDSTTETTTSDVFDCKWLDVNFTYTSLSSWPSTKIIYNGTCCSETAIETLKESNQYSWIANLDSPEVRNRWSALTKLLFCTPGACTEPNPVWTNCSGVFMGLFISCRK</sequence>
<name>A0A8R1EAL0_CAEJA</name>
<dbReference type="PANTHER" id="PTHR40289">
    <property type="entry name" value="PROTEIN CBG04714"/>
    <property type="match status" value="1"/>
</dbReference>
<feature type="signal peptide" evidence="1">
    <location>
        <begin position="1"/>
        <end position="21"/>
    </location>
</feature>
<dbReference type="Proteomes" id="UP000005237">
    <property type="component" value="Unassembled WGS sequence"/>
</dbReference>
<reference evidence="3" key="1">
    <citation type="submission" date="2010-08" db="EMBL/GenBank/DDBJ databases">
        <authorList>
            <consortium name="Caenorhabditis japonica Sequencing Consortium"/>
            <person name="Wilson R.K."/>
        </authorList>
    </citation>
    <scope>NUCLEOTIDE SEQUENCE [LARGE SCALE GENOMIC DNA]</scope>
    <source>
        <strain evidence="3">DF5081</strain>
    </source>
</reference>
<accession>A0A8R1EAL0</accession>
<evidence type="ECO:0000256" key="1">
    <source>
        <dbReference type="SAM" id="SignalP"/>
    </source>
</evidence>
<keyword evidence="3" id="KW-1185">Reference proteome</keyword>
<protein>
    <submittedName>
        <fullName evidence="2">Uncharacterized protein</fullName>
    </submittedName>
</protein>
<keyword evidence="1" id="KW-0732">Signal</keyword>